<dbReference type="Proteomes" id="UP001251870">
    <property type="component" value="Unassembled WGS sequence"/>
</dbReference>
<dbReference type="PRINTS" id="PR01438">
    <property type="entry name" value="UNVRSLSTRESS"/>
</dbReference>
<evidence type="ECO:0000256" key="1">
    <source>
        <dbReference type="ARBA" id="ARBA00008791"/>
    </source>
</evidence>
<evidence type="ECO:0000313" key="4">
    <source>
        <dbReference type="Proteomes" id="UP001251870"/>
    </source>
</evidence>
<organism evidence="3 4">
    <name type="scientific">Nesterenkonia aerolata</name>
    <dbReference type="NCBI Taxonomy" id="3074079"/>
    <lineage>
        <taxon>Bacteria</taxon>
        <taxon>Bacillati</taxon>
        <taxon>Actinomycetota</taxon>
        <taxon>Actinomycetes</taxon>
        <taxon>Micrococcales</taxon>
        <taxon>Micrococcaceae</taxon>
        <taxon>Nesterenkonia</taxon>
    </lineage>
</organism>
<dbReference type="PANTHER" id="PTHR46268">
    <property type="entry name" value="STRESS RESPONSE PROTEIN NHAX"/>
    <property type="match status" value="1"/>
</dbReference>
<dbReference type="Pfam" id="PF00582">
    <property type="entry name" value="Usp"/>
    <property type="match status" value="2"/>
</dbReference>
<keyword evidence="4" id="KW-1185">Reference proteome</keyword>
<dbReference type="EMBL" id="JAVKGR010000026">
    <property type="protein sequence ID" value="MDR8020400.1"/>
    <property type="molecule type" value="Genomic_DNA"/>
</dbReference>
<accession>A0ABU2DVK3</accession>
<dbReference type="CDD" id="cd00293">
    <property type="entry name" value="USP-like"/>
    <property type="match status" value="1"/>
</dbReference>
<dbReference type="RefSeq" id="WP_310549382.1">
    <property type="nucleotide sequence ID" value="NZ_JAVKGR010000026.1"/>
</dbReference>
<sequence>MSDTATAHISEHSSAHIMVGIDGSQHSEQAFDLALAIAAARSWRMRLIWVYEVPYEGYPYGAGLAYERYRREIVEEAQDFLAKLTVRAEQAGVPVASRVVEDSISRRLVHESRSAVLSVVGKRGRNRFAGRFLGTVSGALAAHGHCPTLVVPQHWAAEEAAEIFAPAQERPALEAEEPGPAALVARSEGTGQRRRRIENIAEEMNFDQEVVVGIDAEDSASADSALLAAQYAVVLGRTLTLVCAEPLRTHLNWYPEVGEEDPWQHRTAPRYLTELAGQIAEEHPGLLVQWQIFDGSAGDVLAEASRTAALVVVGTRGRGGFRGLLLGSVSRTLLSRSVAPVLVVPRGR</sequence>
<dbReference type="InterPro" id="IPR014729">
    <property type="entry name" value="Rossmann-like_a/b/a_fold"/>
</dbReference>
<dbReference type="Gene3D" id="3.40.50.620">
    <property type="entry name" value="HUPs"/>
    <property type="match status" value="2"/>
</dbReference>
<comment type="similarity">
    <text evidence="1">Belongs to the universal stress protein A family.</text>
</comment>
<dbReference type="PANTHER" id="PTHR46268:SF6">
    <property type="entry name" value="UNIVERSAL STRESS PROTEIN UP12"/>
    <property type="match status" value="1"/>
</dbReference>
<gene>
    <name evidence="3" type="ORF">RIL96_12605</name>
</gene>
<name>A0ABU2DVK3_9MICC</name>
<feature type="domain" description="UspA" evidence="2">
    <location>
        <begin position="16"/>
        <end position="152"/>
    </location>
</feature>
<protein>
    <submittedName>
        <fullName evidence="3">Universal stress protein</fullName>
    </submittedName>
</protein>
<evidence type="ECO:0000313" key="3">
    <source>
        <dbReference type="EMBL" id="MDR8020400.1"/>
    </source>
</evidence>
<reference evidence="3 4" key="1">
    <citation type="submission" date="2023-09" db="EMBL/GenBank/DDBJ databases">
        <title>Description of three actinobacteria isolated from air of manufacturing shop in a pharmaceutical factory.</title>
        <authorList>
            <person name="Zhang D.-F."/>
        </authorList>
    </citation>
    <scope>NUCLEOTIDE SEQUENCE [LARGE SCALE GENOMIC DNA]</scope>
    <source>
        <strain evidence="3 4">LY-0111</strain>
    </source>
</reference>
<feature type="domain" description="UspA" evidence="2">
    <location>
        <begin position="209"/>
        <end position="345"/>
    </location>
</feature>
<dbReference type="SUPFAM" id="SSF52402">
    <property type="entry name" value="Adenine nucleotide alpha hydrolases-like"/>
    <property type="match status" value="2"/>
</dbReference>
<comment type="caution">
    <text evidence="3">The sequence shown here is derived from an EMBL/GenBank/DDBJ whole genome shotgun (WGS) entry which is preliminary data.</text>
</comment>
<dbReference type="InterPro" id="IPR006015">
    <property type="entry name" value="Universal_stress_UspA"/>
</dbReference>
<dbReference type="InterPro" id="IPR006016">
    <property type="entry name" value="UspA"/>
</dbReference>
<evidence type="ECO:0000259" key="2">
    <source>
        <dbReference type="Pfam" id="PF00582"/>
    </source>
</evidence>
<proteinExistence type="inferred from homology"/>